<reference evidence="3" key="1">
    <citation type="submission" date="2020-05" db="EMBL/GenBank/DDBJ databases">
        <authorList>
            <person name="Chiriac C."/>
            <person name="Salcher M."/>
            <person name="Ghai R."/>
            <person name="Kavagutti S V."/>
        </authorList>
    </citation>
    <scope>NUCLEOTIDE SEQUENCE</scope>
</reference>
<evidence type="ECO:0000256" key="1">
    <source>
        <dbReference type="ARBA" id="ARBA00023125"/>
    </source>
</evidence>
<proteinExistence type="predicted"/>
<dbReference type="SUPFAM" id="SSF46689">
    <property type="entry name" value="Homeodomain-like"/>
    <property type="match status" value="1"/>
</dbReference>
<dbReference type="EMBL" id="CAEZZR010000133">
    <property type="protein sequence ID" value="CAB4781663.1"/>
    <property type="molecule type" value="Genomic_DNA"/>
</dbReference>
<accession>A0A6J6WEX0</accession>
<dbReference type="Gene3D" id="1.10.357.10">
    <property type="entry name" value="Tetracycline Repressor, domain 2"/>
    <property type="match status" value="1"/>
</dbReference>
<organism evidence="3">
    <name type="scientific">freshwater metagenome</name>
    <dbReference type="NCBI Taxonomy" id="449393"/>
    <lineage>
        <taxon>unclassified sequences</taxon>
        <taxon>metagenomes</taxon>
        <taxon>ecological metagenomes</taxon>
    </lineage>
</organism>
<evidence type="ECO:0000313" key="3">
    <source>
        <dbReference type="EMBL" id="CAB4781663.1"/>
    </source>
</evidence>
<dbReference type="InterPro" id="IPR009057">
    <property type="entry name" value="Homeodomain-like_sf"/>
</dbReference>
<name>A0A6J6WEX0_9ZZZZ</name>
<keyword evidence="1" id="KW-0238">DNA-binding</keyword>
<feature type="domain" description="HTH tetR-type" evidence="2">
    <location>
        <begin position="17"/>
        <end position="77"/>
    </location>
</feature>
<dbReference type="GO" id="GO:0003677">
    <property type="term" value="F:DNA binding"/>
    <property type="evidence" value="ECO:0007669"/>
    <property type="project" value="UniProtKB-KW"/>
</dbReference>
<protein>
    <submittedName>
        <fullName evidence="3">Unannotated protein</fullName>
    </submittedName>
</protein>
<dbReference type="InterPro" id="IPR001647">
    <property type="entry name" value="HTH_TetR"/>
</dbReference>
<evidence type="ECO:0000259" key="2">
    <source>
        <dbReference type="PROSITE" id="PS50977"/>
    </source>
</evidence>
<dbReference type="SUPFAM" id="SSF48498">
    <property type="entry name" value="Tetracyclin repressor-like, C-terminal domain"/>
    <property type="match status" value="1"/>
</dbReference>
<dbReference type="AlphaFoldDB" id="A0A6J6WEX0"/>
<sequence>MALWSFVEHNLEVKTAHPTKTALVNTVVELLENQRADELTSEQVLEISNISKGSLYHHFVDFSALIDAARIVRYTRWADQSIQILTTVMNDASNREQFFEGLVRVFELTQSPSSRSSRFERARILGMAEGNPRLMHALGEEQQRLTESITELARRAQNAGYLRADLDPLSMALMIQGYAFGKIIDDVATLHIDPKKWNELIFDVIEKSFATQG</sequence>
<dbReference type="InterPro" id="IPR036271">
    <property type="entry name" value="Tet_transcr_reg_TetR-rel_C_sf"/>
</dbReference>
<gene>
    <name evidence="3" type="ORF">UFOPK2907_01206</name>
</gene>
<dbReference type="PROSITE" id="PS50977">
    <property type="entry name" value="HTH_TETR_2"/>
    <property type="match status" value="1"/>
</dbReference>